<proteinExistence type="predicted"/>
<gene>
    <name evidence="2" type="ORF">QCA50_010123</name>
</gene>
<keyword evidence="3" id="KW-1185">Reference proteome</keyword>
<feature type="compositionally biased region" description="Acidic residues" evidence="1">
    <location>
        <begin position="163"/>
        <end position="176"/>
    </location>
</feature>
<name>A0AAW0G596_9APHY</name>
<dbReference type="InterPro" id="IPR027921">
    <property type="entry name" value="NOPCHAP1"/>
</dbReference>
<feature type="compositionally biased region" description="Polar residues" evidence="1">
    <location>
        <begin position="147"/>
        <end position="158"/>
    </location>
</feature>
<dbReference type="EMBL" id="JASBNA010000016">
    <property type="protein sequence ID" value="KAK7686524.1"/>
    <property type="molecule type" value="Genomic_DNA"/>
</dbReference>
<dbReference type="Pfam" id="PF15370">
    <property type="entry name" value="NOPCHAP1"/>
    <property type="match status" value="1"/>
</dbReference>
<protein>
    <submittedName>
        <fullName evidence="2">Uncharacterized protein</fullName>
    </submittedName>
</protein>
<feature type="compositionally biased region" description="Polar residues" evidence="1">
    <location>
        <begin position="126"/>
        <end position="137"/>
    </location>
</feature>
<evidence type="ECO:0000256" key="1">
    <source>
        <dbReference type="SAM" id="MobiDB-lite"/>
    </source>
</evidence>
<dbReference type="GO" id="GO:0062064">
    <property type="term" value="F:box C/D methylation guide snoRNP complex binding"/>
    <property type="evidence" value="ECO:0007669"/>
    <property type="project" value="TreeGrafter"/>
</dbReference>
<evidence type="ECO:0000313" key="2">
    <source>
        <dbReference type="EMBL" id="KAK7686524.1"/>
    </source>
</evidence>
<feature type="region of interest" description="Disordered" evidence="1">
    <location>
        <begin position="125"/>
        <end position="228"/>
    </location>
</feature>
<evidence type="ECO:0000313" key="3">
    <source>
        <dbReference type="Proteomes" id="UP001385951"/>
    </source>
</evidence>
<accession>A0AAW0G596</accession>
<comment type="caution">
    <text evidence="2">The sequence shown here is derived from an EMBL/GenBank/DDBJ whole genome shotgun (WGS) entry which is preliminary data.</text>
</comment>
<dbReference type="Proteomes" id="UP001385951">
    <property type="component" value="Unassembled WGS sequence"/>
</dbReference>
<dbReference type="PANTHER" id="PTHR28674:SF1">
    <property type="entry name" value="NOP PROTEIN CHAPERONE 1"/>
    <property type="match status" value="1"/>
</dbReference>
<feature type="compositionally biased region" description="Low complexity" evidence="1">
    <location>
        <begin position="177"/>
        <end position="193"/>
    </location>
</feature>
<dbReference type="GO" id="GO:0000492">
    <property type="term" value="P:box C/D snoRNP assembly"/>
    <property type="evidence" value="ECO:0007669"/>
    <property type="project" value="InterPro"/>
</dbReference>
<reference evidence="2 3" key="1">
    <citation type="submission" date="2022-09" db="EMBL/GenBank/DDBJ databases">
        <authorList>
            <person name="Palmer J.M."/>
        </authorList>
    </citation>
    <scope>NUCLEOTIDE SEQUENCE [LARGE SCALE GENOMIC DNA]</scope>
    <source>
        <strain evidence="2 3">DSM 7382</strain>
    </source>
</reference>
<feature type="compositionally biased region" description="Low complexity" evidence="1">
    <location>
        <begin position="219"/>
        <end position="228"/>
    </location>
</feature>
<organism evidence="2 3">
    <name type="scientific">Cerrena zonata</name>
    <dbReference type="NCBI Taxonomy" id="2478898"/>
    <lineage>
        <taxon>Eukaryota</taxon>
        <taxon>Fungi</taxon>
        <taxon>Dikarya</taxon>
        <taxon>Basidiomycota</taxon>
        <taxon>Agaricomycotina</taxon>
        <taxon>Agaricomycetes</taxon>
        <taxon>Polyporales</taxon>
        <taxon>Cerrenaceae</taxon>
        <taxon>Cerrena</taxon>
    </lineage>
</organism>
<dbReference type="PANTHER" id="PTHR28674">
    <property type="entry name" value="SIMILAR TO DNA SEGMENT, CHR 10, WAYNE STATE UNIVERSITY 102,-EXPRESSED"/>
    <property type="match status" value="1"/>
</dbReference>
<dbReference type="AlphaFoldDB" id="A0AAW0G596"/>
<sequence>MIMSDTTTKLAAGKSKIVERLEVEDDDRRQARMHSVFVQLDSKVSHQGQSTSNSFDFGDRTTFAVDPPSELLSRVQAFLPELAASNAELSRKAKENPHSIDIENVDDENRYIEMNLGLGVFESRSKTQSNTAGNSIRTGPGIDVEMSNGSRTSQSFGYTDSNSDSDSDMSEDDSSDSETSSVDIISSLSSSLSRPIRPLPRRSTNPRPEIIVLDSRDTSSASSSEESH</sequence>